<organism evidence="1 2">
    <name type="scientific">Caerostris extrusa</name>
    <name type="common">Bark spider</name>
    <name type="synonym">Caerostris bankana</name>
    <dbReference type="NCBI Taxonomy" id="172846"/>
    <lineage>
        <taxon>Eukaryota</taxon>
        <taxon>Metazoa</taxon>
        <taxon>Ecdysozoa</taxon>
        <taxon>Arthropoda</taxon>
        <taxon>Chelicerata</taxon>
        <taxon>Arachnida</taxon>
        <taxon>Araneae</taxon>
        <taxon>Araneomorphae</taxon>
        <taxon>Entelegynae</taxon>
        <taxon>Araneoidea</taxon>
        <taxon>Araneidae</taxon>
        <taxon>Caerostris</taxon>
    </lineage>
</organism>
<evidence type="ECO:0000313" key="2">
    <source>
        <dbReference type="Proteomes" id="UP001054945"/>
    </source>
</evidence>
<dbReference type="EMBL" id="BPLR01013087">
    <property type="protein sequence ID" value="GIY58680.1"/>
    <property type="molecule type" value="Genomic_DNA"/>
</dbReference>
<keyword evidence="2" id="KW-1185">Reference proteome</keyword>
<dbReference type="AlphaFoldDB" id="A0AAV4UMM2"/>
<evidence type="ECO:0000313" key="1">
    <source>
        <dbReference type="EMBL" id="GIY58680.1"/>
    </source>
</evidence>
<comment type="caution">
    <text evidence="1">The sequence shown here is derived from an EMBL/GenBank/DDBJ whole genome shotgun (WGS) entry which is preliminary data.</text>
</comment>
<name>A0AAV4UMM2_CAEEX</name>
<gene>
    <name evidence="1" type="ORF">CEXT_332211</name>
</gene>
<protein>
    <submittedName>
        <fullName evidence="1">Uncharacterized protein</fullName>
    </submittedName>
</protein>
<accession>A0AAV4UMM2</accession>
<reference evidence="1 2" key="1">
    <citation type="submission" date="2021-06" db="EMBL/GenBank/DDBJ databases">
        <title>Caerostris extrusa draft genome.</title>
        <authorList>
            <person name="Kono N."/>
            <person name="Arakawa K."/>
        </authorList>
    </citation>
    <scope>NUCLEOTIDE SEQUENCE [LARGE SCALE GENOMIC DNA]</scope>
</reference>
<dbReference type="Proteomes" id="UP001054945">
    <property type="component" value="Unassembled WGS sequence"/>
</dbReference>
<sequence>MMDVTYSFAVNVTKAMFGKSLQEILLRRWRWIIRMWGPVLLWKLWHSPKFSTATRQSGKKRTLRSTARRYELFRTTLMS</sequence>
<proteinExistence type="predicted"/>